<dbReference type="EMBL" id="AP024412">
    <property type="protein sequence ID" value="BCR35187.1"/>
    <property type="molecule type" value="Genomic_DNA"/>
</dbReference>
<evidence type="ECO:0000313" key="2">
    <source>
        <dbReference type="Proteomes" id="UP000620133"/>
    </source>
</evidence>
<dbReference type="RefSeq" id="WP_176239061.1">
    <property type="nucleotide sequence ID" value="NZ_AP024412.1"/>
</dbReference>
<dbReference type="AlphaFoldDB" id="A0A7U9TH85"/>
<accession>A0A7U9TH85</accession>
<evidence type="ECO:0000313" key="1">
    <source>
        <dbReference type="EMBL" id="BCR35187.1"/>
    </source>
</evidence>
<name>A0A7U9TH85_9MOLU</name>
<proteinExistence type="predicted"/>
<dbReference type="KEGG" id="manr:MPAN_000800"/>
<gene>
    <name evidence="1" type="ORF">MPAN_000800</name>
</gene>
<sequence>MKANEFREAMCQLVSAASNIILLNSIDGGKVKSRELYFKEQNNLSEEDIAKCILQYFYKAWYTKSRDFIVMSQCIENVTQEIDINIETFINSQINHAISIEKASTYKIDLYPLIVFEDNDYKKGIYIKLYK</sequence>
<organism evidence="1 2">
    <name type="scientific">Mariniplasma anaerobium</name>
    <dbReference type="NCBI Taxonomy" id="2735436"/>
    <lineage>
        <taxon>Bacteria</taxon>
        <taxon>Bacillati</taxon>
        <taxon>Mycoplasmatota</taxon>
        <taxon>Mollicutes</taxon>
        <taxon>Acholeplasmatales</taxon>
        <taxon>Acholeplasmataceae</taxon>
        <taxon>Mariniplasma</taxon>
    </lineage>
</organism>
<protein>
    <submittedName>
        <fullName evidence="1">Uncharacterized protein</fullName>
    </submittedName>
</protein>
<keyword evidence="2" id="KW-1185">Reference proteome</keyword>
<reference evidence="1" key="1">
    <citation type="submission" date="2021-01" db="EMBL/GenBank/DDBJ databases">
        <title>Draft genome sequence of Acholeplasmataceae bacterium strain Mahy22.</title>
        <authorList>
            <person name="Watanabe M."/>
            <person name="Kojima H."/>
            <person name="Fukui M."/>
        </authorList>
    </citation>
    <scope>NUCLEOTIDE SEQUENCE</scope>
    <source>
        <strain evidence="1">Mahy22</strain>
    </source>
</reference>
<dbReference type="Proteomes" id="UP000620133">
    <property type="component" value="Chromosome"/>
</dbReference>